<dbReference type="GO" id="GO:0005524">
    <property type="term" value="F:ATP binding"/>
    <property type="evidence" value="ECO:0007669"/>
    <property type="project" value="UniProtKB-KW"/>
</dbReference>
<evidence type="ECO:0000256" key="5">
    <source>
        <dbReference type="ARBA" id="ARBA00056071"/>
    </source>
</evidence>
<comment type="caution">
    <text evidence="8">The sequence shown here is derived from an EMBL/GenBank/DDBJ whole genome shotgun (WGS) entry which is preliminary data.</text>
</comment>
<dbReference type="OrthoDB" id="44250at2157"/>
<keyword evidence="1" id="KW-0813">Transport</keyword>
<dbReference type="Pfam" id="PF00005">
    <property type="entry name" value="ABC_tran"/>
    <property type="match status" value="1"/>
</dbReference>
<evidence type="ECO:0000259" key="7">
    <source>
        <dbReference type="PROSITE" id="PS50893"/>
    </source>
</evidence>
<dbReference type="FunFam" id="3.40.50.300:FF:000421">
    <property type="entry name" value="Branched-chain amino acid ABC transporter ATP-binding protein"/>
    <property type="match status" value="1"/>
</dbReference>
<dbReference type="Pfam" id="PF12399">
    <property type="entry name" value="BCA_ABC_TP_C"/>
    <property type="match status" value="1"/>
</dbReference>
<dbReference type="Proteomes" id="UP000277582">
    <property type="component" value="Unassembled WGS sequence"/>
</dbReference>
<dbReference type="InterPro" id="IPR027417">
    <property type="entry name" value="P-loop_NTPase"/>
</dbReference>
<dbReference type="Gene3D" id="3.40.50.300">
    <property type="entry name" value="P-loop containing nucleotide triphosphate hydrolases"/>
    <property type="match status" value="1"/>
</dbReference>
<reference evidence="8 10" key="1">
    <citation type="submission" date="2018-10" db="EMBL/GenBank/DDBJ databases">
        <title>Co-occurring genomic capacity for anaerobic methane metabolism and dissimilatory sulfite reduction discovered in the Korarchaeota.</title>
        <authorList>
            <person name="Mckay L.J."/>
            <person name="Dlakic M."/>
            <person name="Fields M.W."/>
            <person name="Delmont T.O."/>
            <person name="Eren A.M."/>
            <person name="Jay Z.J."/>
            <person name="Klingelsmith K.B."/>
            <person name="Rusch D.B."/>
            <person name="Inskeep W.P."/>
        </authorList>
    </citation>
    <scope>NUCLEOTIDE SEQUENCE [LARGE SCALE GENOMIC DNA]</scope>
    <source>
        <strain evidence="8 10">MDKW</strain>
    </source>
</reference>
<sequence length="249" mass="27780">MLSTENLRKFFGGIRAVDGVSINCEQGKITLIIGPNGSGKTTLINLIAGYYKPDSGKVYFEKEDITGLPMNKIYEKGIVRSFQIPSLFWGLTVLENILVAARGNPGESVMKGLIRSKWINYERDIVEKAFGIMKDLGLAEFWNSSIEKLPAGHLKLVEIGRALMAEAKMVILDEPISGVSPKLAHEIFLYIKNLRDSKDLTFLVIEHRLDIALPFADHVYVMHEGRIIFEGAPSEVVRNSKVREVYLGG</sequence>
<evidence type="ECO:0000256" key="2">
    <source>
        <dbReference type="ARBA" id="ARBA00022741"/>
    </source>
</evidence>
<feature type="domain" description="ABC transporter" evidence="7">
    <location>
        <begin position="2"/>
        <end position="249"/>
    </location>
</feature>
<proteinExistence type="predicted"/>
<dbReference type="EMBL" id="RXII01000031">
    <property type="protein sequence ID" value="RZN62872.1"/>
    <property type="molecule type" value="Genomic_DNA"/>
</dbReference>
<evidence type="ECO:0000256" key="6">
    <source>
        <dbReference type="ARBA" id="ARBA00072811"/>
    </source>
</evidence>
<dbReference type="EMBL" id="RCOS01000073">
    <property type="protein sequence ID" value="RSN75548.1"/>
    <property type="molecule type" value="Genomic_DNA"/>
</dbReference>
<dbReference type="InterPro" id="IPR003439">
    <property type="entry name" value="ABC_transporter-like_ATP-bd"/>
</dbReference>
<dbReference type="GO" id="GO:0006865">
    <property type="term" value="P:amino acid transport"/>
    <property type="evidence" value="ECO:0007669"/>
    <property type="project" value="UniProtKB-KW"/>
</dbReference>
<dbReference type="PANTHER" id="PTHR45772:SF9">
    <property type="entry name" value="CONSERVED COMPONENT OF ABC TRANSPORTER FOR NATURAL AMINO ACIDS"/>
    <property type="match status" value="1"/>
</dbReference>
<dbReference type="CDD" id="cd03219">
    <property type="entry name" value="ABC_Mj1267_LivG_branched"/>
    <property type="match status" value="1"/>
</dbReference>
<evidence type="ECO:0000256" key="3">
    <source>
        <dbReference type="ARBA" id="ARBA00022840"/>
    </source>
</evidence>
<protein>
    <recommendedName>
        <fullName evidence="6">Probable branched-chain amino acid transport ATP-binding protein LivG</fullName>
    </recommendedName>
</protein>
<keyword evidence="4" id="KW-0029">Amino-acid transport</keyword>
<evidence type="ECO:0000313" key="11">
    <source>
        <dbReference type="Proteomes" id="UP000316217"/>
    </source>
</evidence>
<dbReference type="InterPro" id="IPR051120">
    <property type="entry name" value="ABC_AA/LPS_Transport"/>
</dbReference>
<dbReference type="SUPFAM" id="SSF52540">
    <property type="entry name" value="P-loop containing nucleoside triphosphate hydrolases"/>
    <property type="match status" value="1"/>
</dbReference>
<dbReference type="PANTHER" id="PTHR45772">
    <property type="entry name" value="CONSERVED COMPONENT OF ABC TRANSPORTER FOR NATURAL AMINO ACIDS-RELATED"/>
    <property type="match status" value="1"/>
</dbReference>
<reference evidence="9 11" key="2">
    <citation type="journal article" date="2019" name="Nat. Microbiol.">
        <title>Wide diversity of methane and short-chain alkane metabolisms in uncultured archaea.</title>
        <authorList>
            <person name="Borrel G."/>
            <person name="Adam P.S."/>
            <person name="McKay L.J."/>
            <person name="Chen L.X."/>
            <person name="Sierra-Garcia I.N."/>
            <person name="Sieber C.M."/>
            <person name="Letourneur Q."/>
            <person name="Ghozlane A."/>
            <person name="Andersen G.L."/>
            <person name="Li W.J."/>
            <person name="Hallam S.J."/>
            <person name="Muyzer G."/>
            <person name="de Oliveira V.M."/>
            <person name="Inskeep W.P."/>
            <person name="Banfield J.F."/>
            <person name="Gribaldo S."/>
        </authorList>
    </citation>
    <scope>NUCLEOTIDE SEQUENCE [LARGE SCALE GENOMIC DNA]</scope>
    <source>
        <strain evidence="9">NM4</strain>
    </source>
</reference>
<dbReference type="GO" id="GO:0005886">
    <property type="term" value="C:plasma membrane"/>
    <property type="evidence" value="ECO:0007669"/>
    <property type="project" value="TreeGrafter"/>
</dbReference>
<name>A0A429GNV9_9CREN</name>
<dbReference type="SMART" id="SM00382">
    <property type="entry name" value="AAA"/>
    <property type="match status" value="1"/>
</dbReference>
<dbReference type="InterPro" id="IPR032823">
    <property type="entry name" value="BCA_ABC_TP_C"/>
</dbReference>
<organism evidence="8 10">
    <name type="scientific">Candidatus Methanodesulfokora washburnensis</name>
    <dbReference type="NCBI Taxonomy" id="2478471"/>
    <lineage>
        <taxon>Archaea</taxon>
        <taxon>Thermoproteota</taxon>
        <taxon>Candidatus Korarchaeia</taxon>
        <taxon>Candidatus Korarchaeia incertae sedis</taxon>
        <taxon>Candidatus Methanodesulfokora</taxon>
    </lineage>
</organism>
<keyword evidence="10" id="KW-1185">Reference proteome</keyword>
<dbReference type="AlphaFoldDB" id="A0A429GNV9"/>
<dbReference type="InterPro" id="IPR003593">
    <property type="entry name" value="AAA+_ATPase"/>
</dbReference>
<accession>A0A429GNV9</accession>
<evidence type="ECO:0000313" key="8">
    <source>
        <dbReference type="EMBL" id="RSN75548.1"/>
    </source>
</evidence>
<comment type="function">
    <text evidence="5">Probable component of a branched-chain amino-acid transport system.</text>
</comment>
<evidence type="ECO:0000256" key="1">
    <source>
        <dbReference type="ARBA" id="ARBA00022448"/>
    </source>
</evidence>
<keyword evidence="3 8" id="KW-0067">ATP-binding</keyword>
<dbReference type="PROSITE" id="PS50893">
    <property type="entry name" value="ABC_TRANSPORTER_2"/>
    <property type="match status" value="1"/>
</dbReference>
<dbReference type="Proteomes" id="UP000316217">
    <property type="component" value="Unassembled WGS sequence"/>
</dbReference>
<gene>
    <name evidence="8" type="ORF">D6D85_06110</name>
    <name evidence="9" type="ORF">EF810_01820</name>
</gene>
<dbReference type="GO" id="GO:0016887">
    <property type="term" value="F:ATP hydrolysis activity"/>
    <property type="evidence" value="ECO:0007669"/>
    <property type="project" value="InterPro"/>
</dbReference>
<evidence type="ECO:0000313" key="9">
    <source>
        <dbReference type="EMBL" id="RZN62872.1"/>
    </source>
</evidence>
<evidence type="ECO:0000313" key="10">
    <source>
        <dbReference type="Proteomes" id="UP000277582"/>
    </source>
</evidence>
<keyword evidence="2" id="KW-0547">Nucleotide-binding</keyword>
<evidence type="ECO:0000256" key="4">
    <source>
        <dbReference type="ARBA" id="ARBA00022970"/>
    </source>
</evidence>
<dbReference type="RefSeq" id="WP_125671138.1">
    <property type="nucleotide sequence ID" value="NZ_RCOS01000073.1"/>
</dbReference>